<sequence>MLTATQCARDVTGPIKEIPHKRHAKNRRSLKHHTRARPRRSTPAGRSAVQAKIRESEETADRATERKAVSPKQTLRGKGIQLPSTNNHISPATHLAHDFTGPPRAPRRIPVP</sequence>
<protein>
    <submittedName>
        <fullName evidence="2">Uncharacterized protein</fullName>
    </submittedName>
</protein>
<reference evidence="2 3" key="1">
    <citation type="journal article" date="2022" name="Front. Microbiol.">
        <title>Identification and characterization of a novel class of self-sufficient cytochrome P450 hydroxylase involved in cyclohexanecarboxylate degradation in Paraburkholderia terrae strain KU-64.</title>
        <authorList>
            <person name="Yamamoto T."/>
            <person name="Hasegawa Y."/>
            <person name="Iwaki H."/>
        </authorList>
    </citation>
    <scope>NUCLEOTIDE SEQUENCE [LARGE SCALE GENOMIC DNA]</scope>
    <source>
        <strain evidence="2 3">KU-64</strain>
    </source>
</reference>
<evidence type="ECO:0000313" key="2">
    <source>
        <dbReference type="EMBL" id="BCZ83311.1"/>
    </source>
</evidence>
<evidence type="ECO:0000256" key="1">
    <source>
        <dbReference type="SAM" id="MobiDB-lite"/>
    </source>
</evidence>
<feature type="region of interest" description="Disordered" evidence="1">
    <location>
        <begin position="1"/>
        <end position="112"/>
    </location>
</feature>
<accession>A0ABN6JRC9</accession>
<keyword evidence="3" id="KW-1185">Reference proteome</keyword>
<feature type="compositionally biased region" description="Basic residues" evidence="1">
    <location>
        <begin position="19"/>
        <end position="40"/>
    </location>
</feature>
<organism evidence="2 3">
    <name type="scientific">Paraburkholderia terrae</name>
    <dbReference type="NCBI Taxonomy" id="311230"/>
    <lineage>
        <taxon>Bacteria</taxon>
        <taxon>Pseudomonadati</taxon>
        <taxon>Pseudomonadota</taxon>
        <taxon>Betaproteobacteria</taxon>
        <taxon>Burkholderiales</taxon>
        <taxon>Burkholderiaceae</taxon>
        <taxon>Paraburkholderia</taxon>
    </lineage>
</organism>
<gene>
    <name evidence="2" type="ORF">PTKU64_69860</name>
</gene>
<proteinExistence type="predicted"/>
<dbReference type="EMBL" id="AP024957">
    <property type="protein sequence ID" value="BCZ83311.1"/>
    <property type="molecule type" value="Genomic_DNA"/>
</dbReference>
<name>A0ABN6JRC9_9BURK</name>
<evidence type="ECO:0000313" key="3">
    <source>
        <dbReference type="Proteomes" id="UP001319874"/>
    </source>
</evidence>
<feature type="compositionally biased region" description="Basic and acidic residues" evidence="1">
    <location>
        <begin position="52"/>
        <end position="68"/>
    </location>
</feature>
<dbReference type="Proteomes" id="UP001319874">
    <property type="component" value="Chromosome 3"/>
</dbReference>